<comment type="caution">
    <text evidence="1">The sequence shown here is derived from an EMBL/GenBank/DDBJ whole genome shotgun (WGS) entry which is preliminary data.</text>
</comment>
<sequence length="144" mass="16106">MLYLSHSLFARASTSSSPYPSSPLLSERVPTTIIKPQRQQRLPHFPLLHRNSCGDSEDFGAGLLEQPASKAVHGIGVCRGMEEADPQHRAPQYPSLLHEVPPEPLLYPLQAPPYFAQSIPLHRFSNFFSRRNRAIADYLSSIMA</sequence>
<dbReference type="Proteomes" id="UP001420932">
    <property type="component" value="Unassembled WGS sequence"/>
</dbReference>
<name>A0AAP0HH46_9MAGN</name>
<evidence type="ECO:0000313" key="1">
    <source>
        <dbReference type="EMBL" id="KAK9082515.1"/>
    </source>
</evidence>
<evidence type="ECO:0000313" key="2">
    <source>
        <dbReference type="Proteomes" id="UP001420932"/>
    </source>
</evidence>
<accession>A0AAP0HH46</accession>
<organism evidence="1 2">
    <name type="scientific">Stephania yunnanensis</name>
    <dbReference type="NCBI Taxonomy" id="152371"/>
    <lineage>
        <taxon>Eukaryota</taxon>
        <taxon>Viridiplantae</taxon>
        <taxon>Streptophyta</taxon>
        <taxon>Embryophyta</taxon>
        <taxon>Tracheophyta</taxon>
        <taxon>Spermatophyta</taxon>
        <taxon>Magnoliopsida</taxon>
        <taxon>Ranunculales</taxon>
        <taxon>Menispermaceae</taxon>
        <taxon>Menispermoideae</taxon>
        <taxon>Cissampelideae</taxon>
        <taxon>Stephania</taxon>
    </lineage>
</organism>
<keyword evidence="2" id="KW-1185">Reference proteome</keyword>
<reference evidence="1 2" key="1">
    <citation type="submission" date="2024-01" db="EMBL/GenBank/DDBJ databases">
        <title>Genome assemblies of Stephania.</title>
        <authorList>
            <person name="Yang L."/>
        </authorList>
    </citation>
    <scope>NUCLEOTIDE SEQUENCE [LARGE SCALE GENOMIC DNA]</scope>
    <source>
        <strain evidence="1">YNDBR</strain>
        <tissue evidence="1">Leaf</tissue>
    </source>
</reference>
<dbReference type="AlphaFoldDB" id="A0AAP0HH46"/>
<proteinExistence type="predicted"/>
<dbReference type="EMBL" id="JBBNAF010000018">
    <property type="protein sequence ID" value="KAK9082515.1"/>
    <property type="molecule type" value="Genomic_DNA"/>
</dbReference>
<gene>
    <name evidence="1" type="ORF">Syun_031297</name>
</gene>
<protein>
    <submittedName>
        <fullName evidence="1">Uncharacterized protein</fullName>
    </submittedName>
</protein>